<feature type="non-terminal residue" evidence="2">
    <location>
        <position position="127"/>
    </location>
</feature>
<dbReference type="OMA" id="ISMSLYN"/>
<evidence type="ECO:0000259" key="1">
    <source>
        <dbReference type="Pfam" id="PF22936"/>
    </source>
</evidence>
<organism evidence="2 3">
    <name type="scientific">Nicotiana attenuata</name>
    <name type="common">Coyote tobacco</name>
    <dbReference type="NCBI Taxonomy" id="49451"/>
    <lineage>
        <taxon>Eukaryota</taxon>
        <taxon>Viridiplantae</taxon>
        <taxon>Streptophyta</taxon>
        <taxon>Embryophyta</taxon>
        <taxon>Tracheophyta</taxon>
        <taxon>Spermatophyta</taxon>
        <taxon>Magnoliopsida</taxon>
        <taxon>eudicotyledons</taxon>
        <taxon>Gunneridae</taxon>
        <taxon>Pentapetalae</taxon>
        <taxon>asterids</taxon>
        <taxon>lamiids</taxon>
        <taxon>Solanales</taxon>
        <taxon>Solanaceae</taxon>
        <taxon>Nicotianoideae</taxon>
        <taxon>Nicotianeae</taxon>
        <taxon>Nicotiana</taxon>
    </lineage>
</organism>
<feature type="domain" description="Retrovirus-related Pol polyprotein from transposon TNT 1-94-like beta-barrel" evidence="1">
    <location>
        <begin position="6"/>
        <end position="67"/>
    </location>
</feature>
<dbReference type="EMBL" id="MJEQ01037183">
    <property type="protein sequence ID" value="OIT08252.1"/>
    <property type="molecule type" value="Genomic_DNA"/>
</dbReference>
<dbReference type="Gramene" id="OIT08252">
    <property type="protein sequence ID" value="OIT08252"/>
    <property type="gene ID" value="A4A49_63255"/>
</dbReference>
<dbReference type="InterPro" id="IPR054722">
    <property type="entry name" value="PolX-like_BBD"/>
</dbReference>
<feature type="non-terminal residue" evidence="2">
    <location>
        <position position="1"/>
    </location>
</feature>
<protein>
    <recommendedName>
        <fullName evidence="1">Retrovirus-related Pol polyprotein from transposon TNT 1-94-like beta-barrel domain-containing protein</fullName>
    </recommendedName>
</protein>
<reference evidence="2" key="1">
    <citation type="submission" date="2016-11" db="EMBL/GenBank/DDBJ databases">
        <title>The genome of Nicotiana attenuata.</title>
        <authorList>
            <person name="Xu S."/>
            <person name="Brockmoeller T."/>
            <person name="Gaquerel E."/>
            <person name="Navarro A."/>
            <person name="Kuhl H."/>
            <person name="Gase K."/>
            <person name="Ling Z."/>
            <person name="Zhou W."/>
            <person name="Kreitzer C."/>
            <person name="Stanke M."/>
            <person name="Tang H."/>
            <person name="Lyons E."/>
            <person name="Pandey P."/>
            <person name="Pandey S.P."/>
            <person name="Timmermann B."/>
            <person name="Baldwin I.T."/>
        </authorList>
    </citation>
    <scope>NUCLEOTIDE SEQUENCE [LARGE SCALE GENOMIC DNA]</scope>
    <source>
        <strain evidence="2">UT</strain>
    </source>
</reference>
<proteinExistence type="predicted"/>
<dbReference type="AlphaFoldDB" id="A0A1J6IVE8"/>
<name>A0A1J6IVE8_NICAT</name>
<accession>A0A1J6IVE8</accession>
<keyword evidence="3" id="KW-1185">Reference proteome</keyword>
<evidence type="ECO:0000313" key="3">
    <source>
        <dbReference type="Proteomes" id="UP000187609"/>
    </source>
</evidence>
<dbReference type="Proteomes" id="UP000187609">
    <property type="component" value="Unassembled WGS sequence"/>
</dbReference>
<dbReference type="Pfam" id="PF22936">
    <property type="entry name" value="Pol_BBD"/>
    <property type="match status" value="1"/>
</dbReference>
<sequence>TPSATNLSSVSPYNGNDRVIVGNGAQLTISYTGHGNHSTPSSNFSLKDVLIVPNLSTNLLSVRKFIKDNKCSIEFDDFGFSIKDFKTKKTLLRCNSTGPLYSLSSSFGDGAASTAFPASHASPTLWH</sequence>
<gene>
    <name evidence="2" type="ORF">A4A49_63255</name>
</gene>
<evidence type="ECO:0000313" key="2">
    <source>
        <dbReference type="EMBL" id="OIT08252.1"/>
    </source>
</evidence>
<comment type="caution">
    <text evidence="2">The sequence shown here is derived from an EMBL/GenBank/DDBJ whole genome shotgun (WGS) entry which is preliminary data.</text>
</comment>